<dbReference type="Pfam" id="PF00535">
    <property type="entry name" value="Glycos_transf_2"/>
    <property type="match status" value="1"/>
</dbReference>
<keyword evidence="4" id="KW-1185">Reference proteome</keyword>
<dbReference type="Gene3D" id="3.90.550.10">
    <property type="entry name" value="Spore Coat Polysaccharide Biosynthesis Protein SpsA, Chain A"/>
    <property type="match status" value="1"/>
</dbReference>
<dbReference type="EC" id="2.4.-.-" evidence="3"/>
<evidence type="ECO:0000313" key="4">
    <source>
        <dbReference type="Proteomes" id="UP001428774"/>
    </source>
</evidence>
<dbReference type="AlphaFoldDB" id="A0AAW9SLN1"/>
<dbReference type="SUPFAM" id="SSF53448">
    <property type="entry name" value="Nucleotide-diphospho-sugar transferases"/>
    <property type="match status" value="1"/>
</dbReference>
<sequence length="360" mass="38743">MPYASIVVPAFNASRTLPATLLSLRSQTFRDLEIVVVDDGSTDDTAVIASRAAEADPRIRLVRQGNRGLAGARNSGIHAATGTVVGFCDADDLWLPEKLAAHVEHLAQAPLVGLSYSGSAMIDDSGARIGHAQRPRLYGVTPAHVFKRNPVGNGSSPVMRRETLADIAWRPASEPKRDWVFDETFRQSEDIECWLRLCLTTDWMIEGVPGLLTEYRISGGGLSANVEAQLASWERMVTKLRPAAPDFFERHEAAARAYQLRYLARRAVSAGDGPVARDFLRRALAQSRRPLIEEPLKSTVTLLAAAATVAVWGPPRFPSCAPRATPPVPDQPTGGDTPCPASCILSTTPPPAASCASSSM</sequence>
<comment type="caution">
    <text evidence="3">The sequence shown here is derived from an EMBL/GenBank/DDBJ whole genome shotgun (WGS) entry which is preliminary data.</text>
</comment>
<dbReference type="RefSeq" id="WP_347164847.1">
    <property type="nucleotide sequence ID" value="NZ_JBDNCH010000001.1"/>
</dbReference>
<dbReference type="EMBL" id="JBDNCH010000001">
    <property type="protein sequence ID" value="MEN9059700.1"/>
    <property type="molecule type" value="Genomic_DNA"/>
</dbReference>
<accession>A0AAW9SLN1</accession>
<dbReference type="PANTHER" id="PTHR43685:SF11">
    <property type="entry name" value="GLYCOSYLTRANSFERASE TAGX-RELATED"/>
    <property type="match status" value="1"/>
</dbReference>
<evidence type="ECO:0000259" key="2">
    <source>
        <dbReference type="Pfam" id="PF00535"/>
    </source>
</evidence>
<proteinExistence type="predicted"/>
<dbReference type="PANTHER" id="PTHR43685">
    <property type="entry name" value="GLYCOSYLTRANSFERASE"/>
    <property type="match status" value="1"/>
</dbReference>
<gene>
    <name evidence="3" type="ORF">ABFB10_00270</name>
</gene>
<name>A0AAW9SLN1_9RHOB</name>
<dbReference type="InterPro" id="IPR029044">
    <property type="entry name" value="Nucleotide-diphossugar_trans"/>
</dbReference>
<keyword evidence="3" id="KW-0328">Glycosyltransferase</keyword>
<organism evidence="3 4">
    <name type="scientific">Ponticoccus litoralis</name>
    <dbReference type="NCBI Taxonomy" id="422297"/>
    <lineage>
        <taxon>Bacteria</taxon>
        <taxon>Pseudomonadati</taxon>
        <taxon>Pseudomonadota</taxon>
        <taxon>Alphaproteobacteria</taxon>
        <taxon>Rhodobacterales</taxon>
        <taxon>Roseobacteraceae</taxon>
        <taxon>Ponticoccus</taxon>
    </lineage>
</organism>
<feature type="region of interest" description="Disordered" evidence="1">
    <location>
        <begin position="322"/>
        <end position="342"/>
    </location>
</feature>
<dbReference type="GO" id="GO:0016757">
    <property type="term" value="F:glycosyltransferase activity"/>
    <property type="evidence" value="ECO:0007669"/>
    <property type="project" value="UniProtKB-KW"/>
</dbReference>
<keyword evidence="3" id="KW-0808">Transferase</keyword>
<protein>
    <submittedName>
        <fullName evidence="3">Glycosyltransferase family 2 protein</fullName>
        <ecNumber evidence="3">2.4.-.-</ecNumber>
    </submittedName>
</protein>
<reference evidence="3 4" key="1">
    <citation type="submission" date="2024-05" db="EMBL/GenBank/DDBJ databases">
        <title>Genome sequence of Ponticoccus litoralis KCCM 90028.</title>
        <authorList>
            <person name="Kim J.M."/>
            <person name="Lee J.K."/>
            <person name="Choi B.J."/>
            <person name="Bayburt H."/>
            <person name="Baek J.H."/>
            <person name="Jeon C.O."/>
        </authorList>
    </citation>
    <scope>NUCLEOTIDE SEQUENCE [LARGE SCALE GENOMIC DNA]</scope>
    <source>
        <strain evidence="3 4">KCCM 90028</strain>
    </source>
</reference>
<dbReference type="InterPro" id="IPR050834">
    <property type="entry name" value="Glycosyltransf_2"/>
</dbReference>
<evidence type="ECO:0000256" key="1">
    <source>
        <dbReference type="SAM" id="MobiDB-lite"/>
    </source>
</evidence>
<feature type="domain" description="Glycosyltransferase 2-like" evidence="2">
    <location>
        <begin position="5"/>
        <end position="118"/>
    </location>
</feature>
<evidence type="ECO:0000313" key="3">
    <source>
        <dbReference type="EMBL" id="MEN9059700.1"/>
    </source>
</evidence>
<dbReference type="CDD" id="cd00761">
    <property type="entry name" value="Glyco_tranf_GTA_type"/>
    <property type="match status" value="1"/>
</dbReference>
<dbReference type="Proteomes" id="UP001428774">
    <property type="component" value="Unassembled WGS sequence"/>
</dbReference>
<dbReference type="InterPro" id="IPR001173">
    <property type="entry name" value="Glyco_trans_2-like"/>
</dbReference>